<keyword evidence="12" id="KW-1185">Reference proteome</keyword>
<comment type="caution">
    <text evidence="5">The sequence shown here is derived from an EMBL/GenBank/DDBJ whole genome shotgun (WGS) entry which is preliminary data.</text>
</comment>
<evidence type="ECO:0000313" key="14">
    <source>
        <dbReference type="Proteomes" id="UP000440367"/>
    </source>
</evidence>
<name>A0A6A3R316_9STRA</name>
<dbReference type="EMBL" id="QXGD01004105">
    <property type="protein sequence ID" value="KAE9172467.1"/>
    <property type="molecule type" value="Genomic_DNA"/>
</dbReference>
<dbReference type="AlphaFoldDB" id="A0A6A3R316"/>
<evidence type="ECO:0000313" key="8">
    <source>
        <dbReference type="EMBL" id="KAE9198519.1"/>
    </source>
</evidence>
<evidence type="ECO:0000313" key="12">
    <source>
        <dbReference type="Proteomes" id="UP000433483"/>
    </source>
</evidence>
<dbReference type="Proteomes" id="UP000460718">
    <property type="component" value="Unassembled WGS sequence"/>
</dbReference>
<dbReference type="Proteomes" id="UP000476176">
    <property type="component" value="Unassembled WGS sequence"/>
</dbReference>
<dbReference type="EMBL" id="QXGC01004400">
    <property type="protein sequence ID" value="KAE9169587.1"/>
    <property type="molecule type" value="Genomic_DNA"/>
</dbReference>
<organism evidence="5 16">
    <name type="scientific">Phytophthora fragariae</name>
    <dbReference type="NCBI Taxonomy" id="53985"/>
    <lineage>
        <taxon>Eukaryota</taxon>
        <taxon>Sar</taxon>
        <taxon>Stramenopiles</taxon>
        <taxon>Oomycota</taxon>
        <taxon>Peronosporomycetes</taxon>
        <taxon>Peronosporales</taxon>
        <taxon>Peronosporaceae</taxon>
        <taxon>Phytophthora</taxon>
    </lineage>
</organism>
<dbReference type="EMBL" id="QXFY01004334">
    <property type="protein sequence ID" value="KAE9278171.1"/>
    <property type="molecule type" value="Genomic_DNA"/>
</dbReference>
<evidence type="ECO:0000313" key="17">
    <source>
        <dbReference type="Proteomes" id="UP000460718"/>
    </source>
</evidence>
<reference evidence="11 12" key="1">
    <citation type="submission" date="2018-08" db="EMBL/GenBank/DDBJ databases">
        <title>Genomic investigation of the strawberry pathogen Phytophthora fragariae indicates pathogenicity is determined by transcriptional variation in three key races.</title>
        <authorList>
            <person name="Adams T.M."/>
            <person name="Armitage A.D."/>
            <person name="Sobczyk M.K."/>
            <person name="Bates H.J."/>
            <person name="Dunwell J.M."/>
            <person name="Nellist C.F."/>
            <person name="Harrison R.J."/>
        </authorList>
    </citation>
    <scope>NUCLEOTIDE SEQUENCE [LARGE SCALE GENOMIC DNA]</scope>
    <source>
        <strain evidence="9 13">A4</strain>
        <strain evidence="7 14">BC-1</strain>
        <strain evidence="6 18">BC-23</strain>
        <strain evidence="8 12">NOV-27</strain>
        <strain evidence="4 15">NOV-5</strain>
        <strain evidence="5 16">NOV-71</strain>
        <strain evidence="10 19">NOV-77</strain>
        <strain evidence="1 11">NOV-9</strain>
        <strain evidence="3 20">ONT-3</strain>
        <strain evidence="2 17">SCRP245</strain>
    </source>
</reference>
<evidence type="ECO:0000313" key="16">
    <source>
        <dbReference type="Proteomes" id="UP000441208"/>
    </source>
</evidence>
<dbReference type="Proteomes" id="UP000433483">
    <property type="component" value="Unassembled WGS sequence"/>
</dbReference>
<evidence type="ECO:0000313" key="13">
    <source>
        <dbReference type="Proteomes" id="UP000437068"/>
    </source>
</evidence>
<evidence type="ECO:0000313" key="4">
    <source>
        <dbReference type="EMBL" id="KAE9074465.1"/>
    </source>
</evidence>
<evidence type="ECO:0000313" key="3">
    <source>
        <dbReference type="EMBL" id="KAE9064797.1"/>
    </source>
</evidence>
<evidence type="ECO:0000313" key="5">
    <source>
        <dbReference type="EMBL" id="KAE9087673.1"/>
    </source>
</evidence>
<dbReference type="EMBL" id="QXFX01004255">
    <property type="protein sequence ID" value="KAE9064797.1"/>
    <property type="molecule type" value="Genomic_DNA"/>
</dbReference>
<evidence type="ECO:0000313" key="19">
    <source>
        <dbReference type="Proteomes" id="UP000486351"/>
    </source>
</evidence>
<evidence type="ECO:0000313" key="7">
    <source>
        <dbReference type="EMBL" id="KAE9172467.1"/>
    </source>
</evidence>
<dbReference type="Proteomes" id="UP000437068">
    <property type="component" value="Unassembled WGS sequence"/>
</dbReference>
<evidence type="ECO:0000313" key="2">
    <source>
        <dbReference type="EMBL" id="KAE8965926.1"/>
    </source>
</evidence>
<dbReference type="Proteomes" id="UP000441208">
    <property type="component" value="Unassembled WGS sequence"/>
</dbReference>
<protein>
    <submittedName>
        <fullName evidence="5">Uncharacterized protein</fullName>
    </submittedName>
</protein>
<proteinExistence type="predicted"/>
<evidence type="ECO:0000313" key="15">
    <source>
        <dbReference type="Proteomes" id="UP000440732"/>
    </source>
</evidence>
<evidence type="ECO:0000313" key="20">
    <source>
        <dbReference type="Proteomes" id="UP000488956"/>
    </source>
</evidence>
<evidence type="ECO:0000313" key="10">
    <source>
        <dbReference type="EMBL" id="KAE9278171.1"/>
    </source>
</evidence>
<evidence type="ECO:0000313" key="6">
    <source>
        <dbReference type="EMBL" id="KAE9169587.1"/>
    </source>
</evidence>
<evidence type="ECO:0000313" key="9">
    <source>
        <dbReference type="EMBL" id="KAE9271227.1"/>
    </source>
</evidence>
<dbReference type="EMBL" id="QXFW01004386">
    <property type="protein sequence ID" value="KAE8965926.1"/>
    <property type="molecule type" value="Genomic_DNA"/>
</dbReference>
<dbReference type="Proteomes" id="UP000440367">
    <property type="component" value="Unassembled WGS sequence"/>
</dbReference>
<dbReference type="Proteomes" id="UP000488956">
    <property type="component" value="Unassembled WGS sequence"/>
</dbReference>
<gene>
    <name evidence="9" type="ORF">PF001_g28469</name>
    <name evidence="7" type="ORF">PF002_g29559</name>
    <name evidence="6" type="ORF">PF004_g28140</name>
    <name evidence="8" type="ORF">PF005_g16101</name>
    <name evidence="4" type="ORF">PF006_g28539</name>
    <name evidence="5" type="ORF">PF007_g20281</name>
    <name evidence="10" type="ORF">PF008_g28678</name>
    <name evidence="1" type="ORF">PF009_g29189</name>
    <name evidence="3" type="ORF">PF010_g28473</name>
    <name evidence="2" type="ORF">PF011_g28116</name>
</gene>
<dbReference type="EMBL" id="QXGE01004282">
    <property type="protein sequence ID" value="KAE9271227.1"/>
    <property type="molecule type" value="Genomic_DNA"/>
</dbReference>
<accession>A0A6A3R316</accession>
<dbReference type="Proteomes" id="UP000429523">
    <property type="component" value="Unassembled WGS sequence"/>
</dbReference>
<evidence type="ECO:0000313" key="11">
    <source>
        <dbReference type="Proteomes" id="UP000429523"/>
    </source>
</evidence>
<sequence length="64" mass="6532">MQALGAVTGATATTLLFSVNGAENSPNTFVGAFSSPFHGSSMATPETRDVQCEYCCATPEANAT</sequence>
<dbReference type="EMBL" id="QXGA01004318">
    <property type="protein sequence ID" value="KAE9074465.1"/>
    <property type="molecule type" value="Genomic_DNA"/>
</dbReference>
<dbReference type="EMBL" id="QXGF01003969">
    <property type="protein sequence ID" value="KAE8920516.1"/>
    <property type="molecule type" value="Genomic_DNA"/>
</dbReference>
<evidence type="ECO:0000313" key="1">
    <source>
        <dbReference type="EMBL" id="KAE8920516.1"/>
    </source>
</evidence>
<dbReference type="EMBL" id="QXFZ01001609">
    <property type="protein sequence ID" value="KAE9087673.1"/>
    <property type="molecule type" value="Genomic_DNA"/>
</dbReference>
<dbReference type="Proteomes" id="UP000440732">
    <property type="component" value="Unassembled WGS sequence"/>
</dbReference>
<evidence type="ECO:0000313" key="18">
    <source>
        <dbReference type="Proteomes" id="UP000476176"/>
    </source>
</evidence>
<dbReference type="EMBL" id="QXGB01001033">
    <property type="protein sequence ID" value="KAE9198519.1"/>
    <property type="molecule type" value="Genomic_DNA"/>
</dbReference>
<dbReference type="Proteomes" id="UP000486351">
    <property type="component" value="Unassembled WGS sequence"/>
</dbReference>